<dbReference type="EMBL" id="ML735713">
    <property type="protein sequence ID" value="KAE8419846.1"/>
    <property type="molecule type" value="Genomic_DNA"/>
</dbReference>
<feature type="transmembrane region" description="Helical" evidence="1">
    <location>
        <begin position="20"/>
        <end position="42"/>
    </location>
</feature>
<evidence type="ECO:0000313" key="2">
    <source>
        <dbReference type="EMBL" id="KAE8419846.1"/>
    </source>
</evidence>
<proteinExistence type="predicted"/>
<keyword evidence="1" id="KW-0472">Membrane</keyword>
<accession>A0ABQ6WRU9</accession>
<keyword evidence="3" id="KW-1185">Reference proteome</keyword>
<name>A0ABQ6WRU9_9EURO</name>
<protein>
    <submittedName>
        <fullName evidence="2">Uncharacterized protein</fullName>
    </submittedName>
</protein>
<organism evidence="2 3">
    <name type="scientific">Aspergillus pseudocaelatus</name>
    <dbReference type="NCBI Taxonomy" id="1825620"/>
    <lineage>
        <taxon>Eukaryota</taxon>
        <taxon>Fungi</taxon>
        <taxon>Dikarya</taxon>
        <taxon>Ascomycota</taxon>
        <taxon>Pezizomycotina</taxon>
        <taxon>Eurotiomycetes</taxon>
        <taxon>Eurotiomycetidae</taxon>
        <taxon>Eurotiales</taxon>
        <taxon>Aspergillaceae</taxon>
        <taxon>Aspergillus</taxon>
        <taxon>Aspergillus subgen. Circumdati</taxon>
    </lineage>
</organism>
<keyword evidence="1" id="KW-0812">Transmembrane</keyword>
<reference evidence="2 3" key="1">
    <citation type="submission" date="2019-04" db="EMBL/GenBank/DDBJ databases">
        <authorList>
            <consortium name="DOE Joint Genome Institute"/>
            <person name="Mondo S."/>
            <person name="Kjaerbolling I."/>
            <person name="Vesth T."/>
            <person name="Frisvad J.C."/>
            <person name="Nybo J.L."/>
            <person name="Theobald S."/>
            <person name="Kildgaard S."/>
            <person name="Isbrandt T."/>
            <person name="Kuo A."/>
            <person name="Sato A."/>
            <person name="Lyhne E.K."/>
            <person name="Kogle M.E."/>
            <person name="Wiebenga A."/>
            <person name="Kun R.S."/>
            <person name="Lubbers R.J."/>
            <person name="Makela M.R."/>
            <person name="Barry K."/>
            <person name="Chovatia M."/>
            <person name="Clum A."/>
            <person name="Daum C."/>
            <person name="Haridas S."/>
            <person name="He G."/>
            <person name="LaButti K."/>
            <person name="Lipzen A."/>
            <person name="Riley R."/>
            <person name="Salamov A."/>
            <person name="Simmons B.A."/>
            <person name="Magnuson J.K."/>
            <person name="Henrissat B."/>
            <person name="Mortensen U.H."/>
            <person name="Larsen T.O."/>
            <person name="Devries R.P."/>
            <person name="Grigoriev I.V."/>
            <person name="Machida M."/>
            <person name="Baker S.E."/>
            <person name="Andersen M.R."/>
            <person name="Cantor M.N."/>
            <person name="Hua S.X."/>
        </authorList>
    </citation>
    <scope>NUCLEOTIDE SEQUENCE [LARGE SCALE GENOMIC DNA]</scope>
    <source>
        <strain evidence="2 3">CBS 117616</strain>
    </source>
</reference>
<gene>
    <name evidence="2" type="ORF">BDV36DRAFT_250476</name>
</gene>
<evidence type="ECO:0000256" key="1">
    <source>
        <dbReference type="SAM" id="Phobius"/>
    </source>
</evidence>
<sequence>MVLGQAYHMGFTKELLHNYPTIASLCLLLFHPVPPGLGLLTVCQSNRRSLFIEVMLKG</sequence>
<evidence type="ECO:0000313" key="3">
    <source>
        <dbReference type="Proteomes" id="UP000325395"/>
    </source>
</evidence>
<dbReference type="Proteomes" id="UP000325395">
    <property type="component" value="Unassembled WGS sequence"/>
</dbReference>
<keyword evidence="1" id="KW-1133">Transmembrane helix</keyword>